<dbReference type="PANTHER" id="PTHR45947">
    <property type="entry name" value="SULFOQUINOVOSYL TRANSFERASE SQD2"/>
    <property type="match status" value="1"/>
</dbReference>
<dbReference type="EMBL" id="CAFAAB010000015">
    <property type="protein sequence ID" value="CAB4776723.1"/>
    <property type="molecule type" value="Genomic_DNA"/>
</dbReference>
<dbReference type="InterPro" id="IPR001296">
    <property type="entry name" value="Glyco_trans_1"/>
</dbReference>
<reference evidence="3" key="1">
    <citation type="submission" date="2020-05" db="EMBL/GenBank/DDBJ databases">
        <authorList>
            <person name="Chiriac C."/>
            <person name="Salcher M."/>
            <person name="Ghai R."/>
            <person name="Kavagutti S V."/>
        </authorList>
    </citation>
    <scope>NUCLEOTIDE SEQUENCE</scope>
</reference>
<dbReference type="SUPFAM" id="SSF53756">
    <property type="entry name" value="UDP-Glycosyltransferase/glycogen phosphorylase"/>
    <property type="match status" value="1"/>
</dbReference>
<evidence type="ECO:0000259" key="2">
    <source>
        <dbReference type="Pfam" id="PF13439"/>
    </source>
</evidence>
<dbReference type="GO" id="GO:0016757">
    <property type="term" value="F:glycosyltransferase activity"/>
    <property type="evidence" value="ECO:0007669"/>
    <property type="project" value="InterPro"/>
</dbReference>
<dbReference type="PANTHER" id="PTHR45947:SF3">
    <property type="entry name" value="SULFOQUINOVOSYL TRANSFERASE SQD2"/>
    <property type="match status" value="1"/>
</dbReference>
<evidence type="ECO:0000259" key="1">
    <source>
        <dbReference type="Pfam" id="PF00534"/>
    </source>
</evidence>
<dbReference type="Pfam" id="PF13439">
    <property type="entry name" value="Glyco_transf_4"/>
    <property type="match status" value="1"/>
</dbReference>
<organism evidence="3">
    <name type="scientific">freshwater metagenome</name>
    <dbReference type="NCBI Taxonomy" id="449393"/>
    <lineage>
        <taxon>unclassified sequences</taxon>
        <taxon>metagenomes</taxon>
        <taxon>ecological metagenomes</taxon>
    </lineage>
</organism>
<dbReference type="Pfam" id="PF00534">
    <property type="entry name" value="Glycos_transf_1"/>
    <property type="match status" value="1"/>
</dbReference>
<proteinExistence type="predicted"/>
<gene>
    <name evidence="3" type="ORF">UFOPK2958_00242</name>
</gene>
<dbReference type="Gene3D" id="3.40.50.2000">
    <property type="entry name" value="Glycogen Phosphorylase B"/>
    <property type="match status" value="2"/>
</dbReference>
<dbReference type="AlphaFoldDB" id="A0A6J6W106"/>
<dbReference type="InterPro" id="IPR028098">
    <property type="entry name" value="Glyco_trans_4-like_N"/>
</dbReference>
<dbReference type="CDD" id="cd03801">
    <property type="entry name" value="GT4_PimA-like"/>
    <property type="match status" value="1"/>
</dbReference>
<feature type="domain" description="Glycosyltransferase subfamily 4-like N-terminal" evidence="2">
    <location>
        <begin position="21"/>
        <end position="191"/>
    </location>
</feature>
<evidence type="ECO:0000313" key="3">
    <source>
        <dbReference type="EMBL" id="CAB4776723.1"/>
    </source>
</evidence>
<name>A0A6J6W106_9ZZZZ</name>
<protein>
    <submittedName>
        <fullName evidence="3">Unannotated protein</fullName>
    </submittedName>
</protein>
<sequence length="378" mass="42183">MKAPKVRVAVVSDAVLPWHRGGKELRYQQLFTRWPAENLDVTVYTMKWWGDAPPPGPVAFSALCRRYRLYHGERRSIHQALMFALATFKMLWKKYDVIEADHMPYLQLFPLRIVATIRRVPLVVTWHEVWGRGYWREYLGPVGFVGAFIEWMATKLPSAIAVVSEGSATRLREMNVPSRKIHIVPNALDQEELNRITASPQAPSILVVGRLMSHKRVDLTLRALQQIPGETLGIIGSGPEHDQLMKLSHELAIADRVTFFGDVADHEEVLGLMKGATVVSLPSEREGFGIAVGEALGLGTPVVTSDHLDNEARKLVSDGLTGSVIPAGDVTALARALQFWLDADTNGALITERFWGQHQDLSWDAVATLYADLLRETL</sequence>
<dbReference type="InterPro" id="IPR050194">
    <property type="entry name" value="Glycosyltransferase_grp1"/>
</dbReference>
<accession>A0A6J6W106</accession>
<feature type="domain" description="Glycosyl transferase family 1" evidence="1">
    <location>
        <begin position="192"/>
        <end position="342"/>
    </location>
</feature>